<organism evidence="2 3">
    <name type="scientific">Thioflexithrix psekupsensis</name>
    <dbReference type="NCBI Taxonomy" id="1570016"/>
    <lineage>
        <taxon>Bacteria</taxon>
        <taxon>Pseudomonadati</taxon>
        <taxon>Pseudomonadota</taxon>
        <taxon>Gammaproteobacteria</taxon>
        <taxon>Thiotrichales</taxon>
        <taxon>Thioflexithrix</taxon>
    </lineage>
</organism>
<dbReference type="AlphaFoldDB" id="A0A251XBZ5"/>
<keyword evidence="3" id="KW-1185">Reference proteome</keyword>
<keyword evidence="1" id="KW-0812">Transmembrane</keyword>
<evidence type="ECO:0000313" key="3">
    <source>
        <dbReference type="Proteomes" id="UP000194798"/>
    </source>
</evidence>
<keyword evidence="1" id="KW-0472">Membrane</keyword>
<comment type="caution">
    <text evidence="2">The sequence shown here is derived from an EMBL/GenBank/DDBJ whole genome shotgun (WGS) entry which is preliminary data.</text>
</comment>
<name>A0A251XBZ5_9GAMM</name>
<reference evidence="2 3" key="1">
    <citation type="submission" date="2016-12" db="EMBL/GenBank/DDBJ databases">
        <title>Thioflexothrix psekupsii D3 genome sequencing and assembly.</title>
        <authorList>
            <person name="Fomenkov A."/>
            <person name="Vincze T."/>
            <person name="Grabovich M."/>
            <person name="Anton B.P."/>
            <person name="Dubinina G."/>
            <person name="Orlova M."/>
            <person name="Belousova E."/>
            <person name="Roberts R.J."/>
        </authorList>
    </citation>
    <scope>NUCLEOTIDE SEQUENCE [LARGE SCALE GENOMIC DNA]</scope>
    <source>
        <strain evidence="2">D3</strain>
    </source>
</reference>
<evidence type="ECO:0008006" key="4">
    <source>
        <dbReference type="Google" id="ProtNLM"/>
    </source>
</evidence>
<dbReference type="Proteomes" id="UP000194798">
    <property type="component" value="Unassembled WGS sequence"/>
</dbReference>
<protein>
    <recommendedName>
        <fullName evidence="4">General secretion pathway protein GspM</fullName>
    </recommendedName>
</protein>
<evidence type="ECO:0000256" key="1">
    <source>
        <dbReference type="SAM" id="Phobius"/>
    </source>
</evidence>
<accession>A0A251XBZ5</accession>
<keyword evidence="1" id="KW-1133">Transmembrane helix</keyword>
<gene>
    <name evidence="2" type="ORF">TPSD3_02595</name>
</gene>
<dbReference type="OrthoDB" id="5700966at2"/>
<proteinExistence type="predicted"/>
<sequence length="184" mass="21399">MTLLTEIRNNDRLRWGIWAIFAISASYGLLRLGDWRVELENDYQAAARRWEQVQQIVAQPEWPRRAQQAREQYTQLQARLWQANSEGLAQASFQSWLDGKAKQVGLQNHTVRADPATTLEKVNVWQIKAQLDAEFHPERLFDLLLLLAESPQWVVVERLDISQTTRSTRLQLIVVAFFQVNSES</sequence>
<evidence type="ECO:0000313" key="2">
    <source>
        <dbReference type="EMBL" id="OUD15435.1"/>
    </source>
</evidence>
<dbReference type="RefSeq" id="WP_086487030.1">
    <property type="nucleotide sequence ID" value="NZ_MSLT01000006.1"/>
</dbReference>
<feature type="transmembrane region" description="Helical" evidence="1">
    <location>
        <begin position="12"/>
        <end position="30"/>
    </location>
</feature>
<dbReference type="EMBL" id="MSLT01000006">
    <property type="protein sequence ID" value="OUD15435.1"/>
    <property type="molecule type" value="Genomic_DNA"/>
</dbReference>